<organism evidence="17 18">
    <name type="scientific">Scylla paramamosain</name>
    <name type="common">Mud crab</name>
    <dbReference type="NCBI Taxonomy" id="85552"/>
    <lineage>
        <taxon>Eukaryota</taxon>
        <taxon>Metazoa</taxon>
        <taxon>Ecdysozoa</taxon>
        <taxon>Arthropoda</taxon>
        <taxon>Crustacea</taxon>
        <taxon>Multicrustacea</taxon>
        <taxon>Malacostraca</taxon>
        <taxon>Eumalacostraca</taxon>
        <taxon>Eucarida</taxon>
        <taxon>Decapoda</taxon>
        <taxon>Pleocyemata</taxon>
        <taxon>Brachyura</taxon>
        <taxon>Eubrachyura</taxon>
        <taxon>Portunoidea</taxon>
        <taxon>Portunidae</taxon>
        <taxon>Portuninae</taxon>
        <taxon>Scylla</taxon>
    </lineage>
</organism>
<keyword evidence="3 16" id="KW-0812">Transmembrane</keyword>
<evidence type="ECO:0000313" key="18">
    <source>
        <dbReference type="Proteomes" id="UP001487740"/>
    </source>
</evidence>
<comment type="catalytic activity">
    <reaction evidence="8">
        <text>a 1,2-diacyl-sn-glycero-3-phospho-(1D-myo-inositol)(in) = a 1,2-diacyl-sn-glycero-3-phospho-(1D-myo-inositol)(out)</text>
        <dbReference type="Rhea" id="RHEA:38691"/>
        <dbReference type="ChEBI" id="CHEBI:57880"/>
    </reaction>
</comment>
<evidence type="ECO:0000256" key="10">
    <source>
        <dbReference type="ARBA" id="ARBA00040905"/>
    </source>
</evidence>
<dbReference type="Proteomes" id="UP001487740">
    <property type="component" value="Unassembled WGS sequence"/>
</dbReference>
<evidence type="ECO:0000256" key="16">
    <source>
        <dbReference type="SAM" id="Phobius"/>
    </source>
</evidence>
<dbReference type="Pfam" id="PF05602">
    <property type="entry name" value="CLPTM1"/>
    <property type="match status" value="1"/>
</dbReference>
<dbReference type="AlphaFoldDB" id="A0AAW0TR39"/>
<feature type="transmembrane region" description="Helical" evidence="16">
    <location>
        <begin position="12"/>
        <end position="34"/>
    </location>
</feature>
<dbReference type="PANTHER" id="PTHR21347">
    <property type="entry name" value="CLEFT LIP AND PALATE ASSOCIATED TRANSMEMBRANE PROTEIN-RELATED"/>
    <property type="match status" value="1"/>
</dbReference>
<sequence>MLAGYSLPSLTTVVCGLFVAYILQSVWTLGQLFVHPSCPTPSHCYQPLIAQNPQLQLLAFTSLSRAPSHPRELELLHRGQKQWLFYLHLFLTPPHITPEDWGGLAQGEHSVYAFSPLTEYQVPEASTFNLLGEDKTAAKEQDSTTTSSSSSKSSKQQKSRRPVTHFQSQVTFNILTDPVGLPRHDLPYDLGHALRLDSRGRYLPILHVDTLSARLRDLVEVTPTLTHTNFTLKYAPISYGKLRLWMQFEGALRPMASLGFSARDLDDVKGIFSDTSLYFLFVTFLVAALHMLFDFLAFKNDIAFWRGRRSMAGLSPSYVAWRAISQAIVFLYLLEENTSLLVLVPAGIGGVIELWKVTKAFHIRLEGWRLRVEQAISSGESATRELDSQGIRYLSYLLYPLLVAGAVYSLLYTPHRSWYSWLINSLVNGVYAFGFLFMLPQLFINYKLKSVAHLPWKTFMYKAFNTFIDDLFAFIITMPTAHRVACFRDDVVFLIYLFQRWQYPVDKSRVNEFGESGEEVAQKAKEE</sequence>
<dbReference type="EMBL" id="JARAKH010000026">
    <property type="protein sequence ID" value="KAK8390149.1"/>
    <property type="molecule type" value="Genomic_DNA"/>
</dbReference>
<dbReference type="GO" id="GO:0016020">
    <property type="term" value="C:membrane"/>
    <property type="evidence" value="ECO:0007669"/>
    <property type="project" value="UniProtKB-SubCell"/>
</dbReference>
<comment type="function">
    <text evidence="13">Scramblase that mediates the translocation of glucosaminylphosphatidylinositol (alpha-D-GlcN-(1-6)-(1,2-diacyl-sn-glycero-3-phospho)-1D-myo-inositol, GlcN-PI) across the endoplasmic reticulum (ER) membrane, from the cytosolic leaflet to the luminal leaflet of the ER membrane, where it participates in the biosynthesis of glycosylphosphatidylinositol (GPI). GPI is a lipid glycoconjugate involved in post-translational modification of proteins. Can also translocate 1,2-diacyl-sn-glycero-3-phospho-(1D-myo-inositol) (phosphatidylinositol or PI), as well as several other phospholipids (1,2-diacyl-sn-glycero-3-phosphocholine, 1,2-diacyl-sn-glycero-3-phosphoethanolamine), and N-acetylglucosaminylphosphatidylinositol (GlcNAc-PI) in vitro.</text>
</comment>
<evidence type="ECO:0000256" key="11">
    <source>
        <dbReference type="ARBA" id="ARBA00042320"/>
    </source>
</evidence>
<comment type="catalytic activity">
    <reaction evidence="9">
        <text>6-(alpha-D-glucosaminyl)-(1-octadecanoyl,2-(9Z)-octadecenoyl-sn-glycero-3-phospho)-1D-myo-inositol(in) = 6-(alpha-D-glucosaminyl)-(1-octadecanoyl,2-(9Z)-octadecenoyl-sn-glycero-3-phospho)-1D-myo-inositol(out)</text>
        <dbReference type="Rhea" id="RHEA:71495"/>
        <dbReference type="ChEBI" id="CHEBI:190691"/>
    </reaction>
</comment>
<comment type="catalytic activity">
    <reaction evidence="6">
        <text>a 1,2-diacyl-sn-glycero-3-phosphoethanolamine(in) = a 1,2-diacyl-sn-glycero-3-phosphoethanolamine(out)</text>
        <dbReference type="Rhea" id="RHEA:38895"/>
        <dbReference type="ChEBI" id="CHEBI:64612"/>
    </reaction>
</comment>
<evidence type="ECO:0000256" key="4">
    <source>
        <dbReference type="ARBA" id="ARBA00022989"/>
    </source>
</evidence>
<evidence type="ECO:0000256" key="7">
    <source>
        <dbReference type="ARBA" id="ARBA00024631"/>
    </source>
</evidence>
<proteinExistence type="inferred from homology"/>
<evidence type="ECO:0000256" key="15">
    <source>
        <dbReference type="SAM" id="MobiDB-lite"/>
    </source>
</evidence>
<accession>A0AAW0TR39</accession>
<dbReference type="InterPro" id="IPR008429">
    <property type="entry name" value="CLPTM1"/>
</dbReference>
<protein>
    <recommendedName>
        <fullName evidence="10">Lipid scramblase CLPTM1L</fullName>
    </recommendedName>
    <alternativeName>
        <fullName evidence="12">Cisplatin resistance-related protein 9</fullName>
    </alternativeName>
    <alternativeName>
        <fullName evidence="11">Cleft lip and palate transmembrane protein 1-like protein</fullName>
    </alternativeName>
</protein>
<feature type="region of interest" description="Disordered" evidence="15">
    <location>
        <begin position="136"/>
        <end position="164"/>
    </location>
</feature>
<evidence type="ECO:0000256" key="9">
    <source>
        <dbReference type="ARBA" id="ARBA00036810"/>
    </source>
</evidence>
<feature type="transmembrane region" description="Helical" evidence="16">
    <location>
        <begin position="418"/>
        <end position="439"/>
    </location>
</feature>
<gene>
    <name evidence="17" type="ORF">O3P69_013010</name>
</gene>
<comment type="catalytic activity">
    <reaction evidence="7">
        <text>a 1,2-diacyl-sn-glycero-3-phosphocholine(in) = a 1,2-diacyl-sn-glycero-3-phosphocholine(out)</text>
        <dbReference type="Rhea" id="RHEA:38571"/>
        <dbReference type="ChEBI" id="CHEBI:57643"/>
    </reaction>
</comment>
<evidence type="ECO:0000256" key="6">
    <source>
        <dbReference type="ARBA" id="ARBA00024615"/>
    </source>
</evidence>
<evidence type="ECO:0000256" key="12">
    <source>
        <dbReference type="ARBA" id="ARBA00043155"/>
    </source>
</evidence>
<comment type="caution">
    <text evidence="17">The sequence shown here is derived from an EMBL/GenBank/DDBJ whole genome shotgun (WGS) entry which is preliminary data.</text>
</comment>
<keyword evidence="4 16" id="KW-1133">Transmembrane helix</keyword>
<comment type="catalytic activity">
    <reaction evidence="14">
        <text>a 6-(alpha-D-glucosaminyl)-1-(1,2-diacyl-sn-glycero-3-phospho)-1D-myo-inositol(in) = a 6-(alpha-D-glucosaminyl)-1-(1,2-diacyl-sn-glycero-3-phospho)-1D-myo-inositol(out)</text>
        <dbReference type="Rhea" id="RHEA:71491"/>
        <dbReference type="ChEBI" id="CHEBI:57997"/>
    </reaction>
</comment>
<feature type="transmembrane region" description="Helical" evidence="16">
    <location>
        <begin position="393"/>
        <end position="412"/>
    </location>
</feature>
<evidence type="ECO:0000256" key="8">
    <source>
        <dbReference type="ARBA" id="ARBA00035895"/>
    </source>
</evidence>
<evidence type="ECO:0000256" key="5">
    <source>
        <dbReference type="ARBA" id="ARBA00023136"/>
    </source>
</evidence>
<evidence type="ECO:0000256" key="2">
    <source>
        <dbReference type="ARBA" id="ARBA00009310"/>
    </source>
</evidence>
<evidence type="ECO:0000313" key="17">
    <source>
        <dbReference type="EMBL" id="KAK8390149.1"/>
    </source>
</evidence>
<evidence type="ECO:0000256" key="13">
    <source>
        <dbReference type="ARBA" id="ARBA00045827"/>
    </source>
</evidence>
<feature type="transmembrane region" description="Helical" evidence="16">
    <location>
        <begin position="277"/>
        <end position="297"/>
    </location>
</feature>
<keyword evidence="18" id="KW-1185">Reference proteome</keyword>
<reference evidence="17 18" key="1">
    <citation type="submission" date="2023-03" db="EMBL/GenBank/DDBJ databases">
        <title>High-quality genome of Scylla paramamosain provides insights in environmental adaptation.</title>
        <authorList>
            <person name="Zhang L."/>
        </authorList>
    </citation>
    <scope>NUCLEOTIDE SEQUENCE [LARGE SCALE GENOMIC DNA]</scope>
    <source>
        <strain evidence="17">LZ_2023a</strain>
        <tissue evidence="17">Muscle</tissue>
    </source>
</reference>
<feature type="compositionally biased region" description="Low complexity" evidence="15">
    <location>
        <begin position="143"/>
        <end position="154"/>
    </location>
</feature>
<comment type="subcellular location">
    <subcellularLocation>
        <location evidence="1">Membrane</location>
        <topology evidence="1">Multi-pass membrane protein</topology>
    </subcellularLocation>
</comment>
<evidence type="ECO:0000256" key="1">
    <source>
        <dbReference type="ARBA" id="ARBA00004141"/>
    </source>
</evidence>
<dbReference type="GO" id="GO:0012505">
    <property type="term" value="C:endomembrane system"/>
    <property type="evidence" value="ECO:0007669"/>
    <property type="project" value="TreeGrafter"/>
</dbReference>
<evidence type="ECO:0000256" key="3">
    <source>
        <dbReference type="ARBA" id="ARBA00022692"/>
    </source>
</evidence>
<dbReference type="PANTHER" id="PTHR21347:SF0">
    <property type="entry name" value="LIPID SCRAMBLASE CLPTM1L"/>
    <property type="match status" value="1"/>
</dbReference>
<comment type="similarity">
    <text evidence="2">Belongs to the CLPTM1 family.</text>
</comment>
<evidence type="ECO:0000256" key="14">
    <source>
        <dbReference type="ARBA" id="ARBA00093208"/>
    </source>
</evidence>
<keyword evidence="5 16" id="KW-0472">Membrane</keyword>
<name>A0AAW0TR39_SCYPA</name>